<evidence type="ECO:0000313" key="1">
    <source>
        <dbReference type="EMBL" id="EGU73459.1"/>
    </source>
</evidence>
<proteinExistence type="predicted"/>
<organism evidence="1">
    <name type="scientific">Fusarium oxysporum (strain Fo5176)</name>
    <name type="common">Fusarium vascular wilt</name>
    <dbReference type="NCBI Taxonomy" id="660025"/>
    <lineage>
        <taxon>Eukaryota</taxon>
        <taxon>Fungi</taxon>
        <taxon>Dikarya</taxon>
        <taxon>Ascomycota</taxon>
        <taxon>Pezizomycotina</taxon>
        <taxon>Sordariomycetes</taxon>
        <taxon>Hypocreomycetidae</taxon>
        <taxon>Hypocreales</taxon>
        <taxon>Nectriaceae</taxon>
        <taxon>Fusarium</taxon>
        <taxon>Fusarium oxysporum species complex</taxon>
    </lineage>
</organism>
<reference evidence="1" key="1">
    <citation type="journal article" date="2012" name="Mol. Plant Microbe Interact.">
        <title>A highly conserved effector in Fusarium oxysporum is required for full virulence on Arabidopsis.</title>
        <authorList>
            <person name="Thatcher L.F."/>
            <person name="Gardiner D.M."/>
            <person name="Kazan K."/>
            <person name="Manners J."/>
        </authorList>
    </citation>
    <scope>NUCLEOTIDE SEQUENCE [LARGE SCALE GENOMIC DNA]</scope>
    <source>
        <strain evidence="1">Fo5176</strain>
    </source>
</reference>
<gene>
    <name evidence="1" type="ORF">FOXB_16032</name>
</gene>
<dbReference type="EMBL" id="AFQF01004554">
    <property type="protein sequence ID" value="EGU73459.1"/>
    <property type="molecule type" value="Genomic_DNA"/>
</dbReference>
<name>F9GBJ9_FUSOF</name>
<accession>F9GBJ9</accession>
<dbReference type="AlphaFoldDB" id="F9GBJ9"/>
<protein>
    <submittedName>
        <fullName evidence="1">Uncharacterized protein</fullName>
    </submittedName>
</protein>
<sequence length="170" mass="18879">MPKLGYRTGGNATSNNTCLESIARRLKENLNIDYDPKKRRIRCIGHIINLSLQAFLLGSSNEALVAALCMRCKKSMSSQIASSCELEPCILGEKPSQEKNPRRLERCSVDEVVASFHGLQQNANSGCHIRAEYGGNWYSRVETANGVVRCGIRLSVALAYQGLRMIQEYP</sequence>
<comment type="caution">
    <text evidence="1">The sequence shown here is derived from an EMBL/GenBank/DDBJ whole genome shotgun (WGS) entry which is preliminary data.</text>
</comment>